<gene>
    <name evidence="2" type="ORF">AFUS01_LOCUS10688</name>
</gene>
<evidence type="ECO:0000256" key="1">
    <source>
        <dbReference type="SAM" id="MobiDB-lite"/>
    </source>
</evidence>
<comment type="caution">
    <text evidence="2">The sequence shown here is derived from an EMBL/GenBank/DDBJ whole genome shotgun (WGS) entry which is preliminary data.</text>
</comment>
<evidence type="ECO:0000313" key="3">
    <source>
        <dbReference type="Proteomes" id="UP000708208"/>
    </source>
</evidence>
<dbReference type="EMBL" id="CAJVCH010079929">
    <property type="protein sequence ID" value="CAG7721474.1"/>
    <property type="molecule type" value="Genomic_DNA"/>
</dbReference>
<name>A0A8J2P2E1_9HEXA</name>
<protein>
    <submittedName>
        <fullName evidence="2">Uncharacterized protein</fullName>
    </submittedName>
</protein>
<feature type="region of interest" description="Disordered" evidence="1">
    <location>
        <begin position="1"/>
        <end position="23"/>
    </location>
</feature>
<reference evidence="2" key="1">
    <citation type="submission" date="2021-06" db="EMBL/GenBank/DDBJ databases">
        <authorList>
            <person name="Hodson N. C."/>
            <person name="Mongue J. A."/>
            <person name="Jaron S. K."/>
        </authorList>
    </citation>
    <scope>NUCLEOTIDE SEQUENCE</scope>
</reference>
<dbReference type="AlphaFoldDB" id="A0A8J2P2E1"/>
<evidence type="ECO:0000313" key="2">
    <source>
        <dbReference type="EMBL" id="CAG7721474.1"/>
    </source>
</evidence>
<keyword evidence="3" id="KW-1185">Reference proteome</keyword>
<dbReference type="Proteomes" id="UP000708208">
    <property type="component" value="Unassembled WGS sequence"/>
</dbReference>
<proteinExistence type="predicted"/>
<accession>A0A8J2P2E1</accession>
<organism evidence="2 3">
    <name type="scientific">Allacma fusca</name>
    <dbReference type="NCBI Taxonomy" id="39272"/>
    <lineage>
        <taxon>Eukaryota</taxon>
        <taxon>Metazoa</taxon>
        <taxon>Ecdysozoa</taxon>
        <taxon>Arthropoda</taxon>
        <taxon>Hexapoda</taxon>
        <taxon>Collembola</taxon>
        <taxon>Symphypleona</taxon>
        <taxon>Sminthuridae</taxon>
        <taxon>Allacma</taxon>
    </lineage>
</organism>
<sequence>MSHKLELEDSDGEEGHPRKRFEPDFDVDFDLGYDWEPTPEEYQQYERLLWQDEFRKLIEMDELSLQHEMAEETGRTKETAVSNISEDSVSQDLEIPVVDEVPTETNNNNTAVVQHPLLLPEIIEHVMSFMDYHHDKETLEICQRVCSEWEMVASKRLELLQSDESFKLSTKFADLKIMEEHLKLLPKHCHNFNIKLPPKILPAMESVFKKVGPQMRELDYCPRLQKLKLWLSSADHYPESIFSHAFLHFLPVKHIETEDFTDNPRTHIFEELIDASPFLESLTFRHESTEIIVRMLNILVKRDRLRQLKSLQSYHFDVDDVFIAFALEHRWNLHSLKIAFKRGVSAPRIRALLHHMRETLVCVEILYKGSEYDSSLICEDNWVVPRSMRKLQHLIVSPNLFANACRFVINALQLPSLRTFKITSSASWSENYFASMWRQNRIMVNNLALKTLEIPCSCLDASIFLQNPNPFRNLKEMVLDSPSIKVLQAVFLAQTNLERLTIYELYSLSHYTWDDITTGYFEDLRGRPLMWDEILTGKKKPDYTIPYKCPAEPLMEEDVPSICSLTKLKFLLLDFKSVYQRVSDFFIYHGLIHLTELQHLYINQHNFTDEAVQALRDKLAKFCYLELEGDYDFEEDMRG</sequence>